<dbReference type="Proteomes" id="UP000294902">
    <property type="component" value="Unassembled WGS sequence"/>
</dbReference>
<gene>
    <name evidence="2" type="ORF">EDC18_101497</name>
</gene>
<dbReference type="EMBL" id="SMAL01000001">
    <property type="protein sequence ID" value="TCT17199.1"/>
    <property type="molecule type" value="Genomic_DNA"/>
</dbReference>
<comment type="caution">
    <text evidence="2">The sequence shown here is derived from an EMBL/GenBank/DDBJ whole genome shotgun (WGS) entry which is preliminary data.</text>
</comment>
<reference evidence="2 3" key="1">
    <citation type="submission" date="2019-03" db="EMBL/GenBank/DDBJ databases">
        <title>Genomic Encyclopedia of Type Strains, Phase IV (KMG-IV): sequencing the most valuable type-strain genomes for metagenomic binning, comparative biology and taxonomic classification.</title>
        <authorList>
            <person name="Goeker M."/>
        </authorList>
    </citation>
    <scope>NUCLEOTIDE SEQUENCE [LARGE SCALE GENOMIC DNA]</scope>
    <source>
        <strain evidence="2 3">DSM 24629</strain>
    </source>
</reference>
<proteinExistence type="predicted"/>
<protein>
    <submittedName>
        <fullName evidence="2">Uncharacterized protein</fullName>
    </submittedName>
</protein>
<keyword evidence="1" id="KW-1133">Transmembrane helix</keyword>
<keyword evidence="3" id="KW-1185">Reference proteome</keyword>
<keyword evidence="1" id="KW-0472">Membrane</keyword>
<feature type="transmembrane region" description="Helical" evidence="1">
    <location>
        <begin position="35"/>
        <end position="57"/>
    </location>
</feature>
<organism evidence="2 3">
    <name type="scientific">Natranaerovirga pectinivora</name>
    <dbReference type="NCBI Taxonomy" id="682400"/>
    <lineage>
        <taxon>Bacteria</taxon>
        <taxon>Bacillati</taxon>
        <taxon>Bacillota</taxon>
        <taxon>Clostridia</taxon>
        <taxon>Lachnospirales</taxon>
        <taxon>Natranaerovirgaceae</taxon>
        <taxon>Natranaerovirga</taxon>
    </lineage>
</organism>
<dbReference type="AlphaFoldDB" id="A0A4V2V0P8"/>
<evidence type="ECO:0000313" key="2">
    <source>
        <dbReference type="EMBL" id="TCT17199.1"/>
    </source>
</evidence>
<evidence type="ECO:0000313" key="3">
    <source>
        <dbReference type="Proteomes" id="UP000294902"/>
    </source>
</evidence>
<evidence type="ECO:0000256" key="1">
    <source>
        <dbReference type="SAM" id="Phobius"/>
    </source>
</evidence>
<keyword evidence="1" id="KW-0812">Transmembrane</keyword>
<feature type="transmembrane region" description="Helical" evidence="1">
    <location>
        <begin position="77"/>
        <end position="105"/>
    </location>
</feature>
<sequence>MLMFNLWLSIGLNLILFGVIILGIIVCIKSSFMEGIVFFILIIIQQIYIFIFPRILYPLINNWSNLRIFNRISMGEIIALSTYISTSLTTILSIVAYGVLVLGIYKRRHLFNEIKNINKN</sequence>
<accession>A0A4V2V0P8</accession>
<name>A0A4V2V0P8_9FIRM</name>
<feature type="transmembrane region" description="Helical" evidence="1">
    <location>
        <begin position="6"/>
        <end position="28"/>
    </location>
</feature>
<dbReference type="RefSeq" id="WP_165878439.1">
    <property type="nucleotide sequence ID" value="NZ_SMAL01000001.1"/>
</dbReference>